<reference evidence="2" key="1">
    <citation type="submission" date="2016-05" db="EMBL/GenBank/DDBJ databases">
        <title>Comparative genomics of biotechnologically important yeasts.</title>
        <authorList>
            <consortium name="DOE Joint Genome Institute"/>
            <person name="Riley R."/>
            <person name="Haridas S."/>
            <person name="Wolfe K.H."/>
            <person name="Lopes M.R."/>
            <person name="Hittinger C.T."/>
            <person name="Goker M."/>
            <person name="Salamov A."/>
            <person name="Wisecaver J."/>
            <person name="Long T.M."/>
            <person name="Aerts A.L."/>
            <person name="Barry K."/>
            <person name="Choi C."/>
            <person name="Clum A."/>
            <person name="Coughlan A.Y."/>
            <person name="Deshpande S."/>
            <person name="Douglass A.P."/>
            <person name="Hanson S.J."/>
            <person name="Klenk H.-P."/>
            <person name="Labutti K."/>
            <person name="Lapidus A."/>
            <person name="Lindquist E."/>
            <person name="Lipzen A."/>
            <person name="Meier-Kolthoff J.P."/>
            <person name="Ohm R.A."/>
            <person name="Otillar R.P."/>
            <person name="Pangilinan J."/>
            <person name="Peng Y."/>
            <person name="Rokas A."/>
            <person name="Rosa C.A."/>
            <person name="Scheuner C."/>
            <person name="Sibirny A.A."/>
            <person name="Slot J.C."/>
            <person name="Stielow J.B."/>
            <person name="Sun H."/>
            <person name="Kurtzman C.P."/>
            <person name="Blackwell M."/>
            <person name="Grigoriev I.V."/>
            <person name="Jeffries T.W."/>
        </authorList>
    </citation>
    <scope>NUCLEOTIDE SEQUENCE [LARGE SCALE GENOMIC DNA]</scope>
    <source>
        <strain evidence="2">NRRL Y-17324</strain>
    </source>
</reference>
<name>A0A1E4SCI5_9ASCO</name>
<gene>
    <name evidence="1" type="ORF">CANTADRAFT_27136</name>
</gene>
<dbReference type="GeneID" id="30982146"/>
<protein>
    <submittedName>
        <fullName evidence="1">Uncharacterized protein</fullName>
    </submittedName>
</protein>
<dbReference type="AlphaFoldDB" id="A0A1E4SCI5"/>
<keyword evidence="2" id="KW-1185">Reference proteome</keyword>
<sequence length="51" mass="5880">MLLPPLSHPLPLPPLSQLLPIPVSLRSCNARYHWTYARIQVTKSMYARHKS</sequence>
<evidence type="ECO:0000313" key="2">
    <source>
        <dbReference type="Proteomes" id="UP000094285"/>
    </source>
</evidence>
<evidence type="ECO:0000313" key="1">
    <source>
        <dbReference type="EMBL" id="ODV77231.1"/>
    </source>
</evidence>
<accession>A0A1E4SCI5</accession>
<dbReference type="EMBL" id="KV453915">
    <property type="protein sequence ID" value="ODV77231.1"/>
    <property type="molecule type" value="Genomic_DNA"/>
</dbReference>
<dbReference type="Proteomes" id="UP000094285">
    <property type="component" value="Unassembled WGS sequence"/>
</dbReference>
<organism evidence="1 2">
    <name type="scientific">Suhomyces tanzawaensis NRRL Y-17324</name>
    <dbReference type="NCBI Taxonomy" id="984487"/>
    <lineage>
        <taxon>Eukaryota</taxon>
        <taxon>Fungi</taxon>
        <taxon>Dikarya</taxon>
        <taxon>Ascomycota</taxon>
        <taxon>Saccharomycotina</taxon>
        <taxon>Pichiomycetes</taxon>
        <taxon>Debaryomycetaceae</taxon>
        <taxon>Suhomyces</taxon>
    </lineage>
</organism>
<dbReference type="RefSeq" id="XP_020062353.1">
    <property type="nucleotide sequence ID" value="XM_020208009.1"/>
</dbReference>
<proteinExistence type="predicted"/>